<dbReference type="Proteomes" id="UP000319769">
    <property type="component" value="Unassembled WGS sequence"/>
</dbReference>
<dbReference type="AlphaFoldDB" id="A0A5N0V6Q8"/>
<accession>A0A5N0V6Q8</accession>
<gene>
    <name evidence="1" type="ORF">FPZ12_012850</name>
</gene>
<name>A0A5N0V6Q8_9PSEU</name>
<dbReference type="RefSeq" id="WP_144747206.1">
    <property type="nucleotide sequence ID" value="NZ_VMNW02000014.1"/>
</dbReference>
<evidence type="ECO:0000313" key="1">
    <source>
        <dbReference type="EMBL" id="KAA9162119.1"/>
    </source>
</evidence>
<proteinExistence type="predicted"/>
<keyword evidence="2" id="KW-1185">Reference proteome</keyword>
<reference evidence="1" key="1">
    <citation type="submission" date="2019-09" db="EMBL/GenBank/DDBJ databases">
        <authorList>
            <person name="Teo W.F.A."/>
            <person name="Duangmal K."/>
        </authorList>
    </citation>
    <scope>NUCLEOTIDE SEQUENCE [LARGE SCALE GENOMIC DNA]</scope>
    <source>
        <strain evidence="1">K81G1</strain>
    </source>
</reference>
<comment type="caution">
    <text evidence="1">The sequence shown here is derived from an EMBL/GenBank/DDBJ whole genome shotgun (WGS) entry which is preliminary data.</text>
</comment>
<evidence type="ECO:0000313" key="2">
    <source>
        <dbReference type="Proteomes" id="UP000319769"/>
    </source>
</evidence>
<sequence length="94" mass="10605">MSENVAVCLANLAGRLHEAVLAAPPAPEVVLGPAAVRDWFIVFGHAQSLFRDRWRRSLWERAVYEREGYLVHSKIELLWLQHVQDQLATAALAC</sequence>
<protein>
    <submittedName>
        <fullName evidence="1">Uncharacterized protein</fullName>
    </submittedName>
</protein>
<organism evidence="1 2">
    <name type="scientific">Amycolatopsis acidicola</name>
    <dbReference type="NCBI Taxonomy" id="2596893"/>
    <lineage>
        <taxon>Bacteria</taxon>
        <taxon>Bacillati</taxon>
        <taxon>Actinomycetota</taxon>
        <taxon>Actinomycetes</taxon>
        <taxon>Pseudonocardiales</taxon>
        <taxon>Pseudonocardiaceae</taxon>
        <taxon>Amycolatopsis</taxon>
    </lineage>
</organism>
<dbReference type="EMBL" id="VMNW02000014">
    <property type="protein sequence ID" value="KAA9162119.1"/>
    <property type="molecule type" value="Genomic_DNA"/>
</dbReference>